<dbReference type="Proteomes" id="UP000463946">
    <property type="component" value="Segment"/>
</dbReference>
<dbReference type="GeneID" id="60320940"/>
<sequence length="84" mass="8995">MTGDPTMWVAVRIGRGKKPYAVRLGESGPFAVGRPGPWRPNGAVITFASLINAEARAAKLNLADREARRKAQAGLTRRLPEVAG</sequence>
<keyword evidence="2" id="KW-1185">Reference proteome</keyword>
<gene>
    <name evidence="1" type="primary">76</name>
    <name evidence="1" type="ORF">PBI_BIRDSNEST_76</name>
</gene>
<organism evidence="1 2">
    <name type="scientific">Mycobacterium phage BirdsNest</name>
    <dbReference type="NCBI Taxonomy" id="2686231"/>
    <lineage>
        <taxon>Viruses</taxon>
        <taxon>Duplodnaviria</taxon>
        <taxon>Heunggongvirae</taxon>
        <taxon>Uroviricota</taxon>
        <taxon>Caudoviricetes</taxon>
        <taxon>Bclasvirinae</taxon>
        <taxon>Birdsnestvirus</taxon>
        <taxon>Birdsnestvirus birdsnest</taxon>
    </lineage>
</organism>
<proteinExistence type="predicted"/>
<dbReference type="EMBL" id="MN813686">
    <property type="protein sequence ID" value="QHB37378.1"/>
    <property type="molecule type" value="Genomic_DNA"/>
</dbReference>
<protein>
    <submittedName>
        <fullName evidence="1">Uncharacterized protein</fullName>
    </submittedName>
</protein>
<evidence type="ECO:0000313" key="1">
    <source>
        <dbReference type="EMBL" id="QHB37378.1"/>
    </source>
</evidence>
<evidence type="ECO:0000313" key="2">
    <source>
        <dbReference type="Proteomes" id="UP000463946"/>
    </source>
</evidence>
<accession>A0A6B9LCX1</accession>
<name>A0A6B9LCX1_9CAUD</name>
<dbReference type="RefSeq" id="YP_009949535.1">
    <property type="nucleotide sequence ID" value="NC_051581.1"/>
</dbReference>
<reference evidence="1 2" key="1">
    <citation type="submission" date="2019-12" db="EMBL/GenBank/DDBJ databases">
        <authorList>
            <person name="Lauer M.J."/>
            <person name="Curtus N.L."/>
            <person name="Garlena R.A."/>
            <person name="Russell D.A."/>
            <person name="Pope W.H."/>
            <person name="Jacobs-Sera D."/>
            <person name="Hatfull G.F."/>
        </authorList>
    </citation>
    <scope>NUCLEOTIDE SEQUENCE [LARGE SCALE GENOMIC DNA]</scope>
</reference>
<dbReference type="KEGG" id="vg:60320940"/>